<keyword evidence="1 6" id="KW-0645">Protease</keyword>
<evidence type="ECO:0000256" key="1">
    <source>
        <dbReference type="ARBA" id="ARBA00022670"/>
    </source>
</evidence>
<keyword evidence="8" id="KW-0472">Membrane</keyword>
<accession>A0ABP9TNZ0</accession>
<comment type="similarity">
    <text evidence="6">Belongs to the peptidase M48 family.</text>
</comment>
<keyword evidence="3 6" id="KW-0378">Hydrolase</keyword>
<name>A0ABP9TNZ0_9MICC</name>
<dbReference type="RefSeq" id="WP_210101149.1">
    <property type="nucleotide sequence ID" value="NZ_BAABLK010000028.1"/>
</dbReference>
<keyword evidence="8" id="KW-1133">Transmembrane helix</keyword>
<keyword evidence="5 6" id="KW-0482">Metalloprotease</keyword>
<comment type="cofactor">
    <cofactor evidence="6">
        <name>Zn(2+)</name>
        <dbReference type="ChEBI" id="CHEBI:29105"/>
    </cofactor>
    <text evidence="6">Binds 1 zinc ion per subunit.</text>
</comment>
<protein>
    <submittedName>
        <fullName evidence="10">M56 family metallopeptidase</fullName>
    </submittedName>
</protein>
<feature type="transmembrane region" description="Helical" evidence="8">
    <location>
        <begin position="90"/>
        <end position="114"/>
    </location>
</feature>
<feature type="transmembrane region" description="Helical" evidence="8">
    <location>
        <begin position="6"/>
        <end position="26"/>
    </location>
</feature>
<dbReference type="PANTHER" id="PTHR34978:SF3">
    <property type="entry name" value="SLR0241 PROTEIN"/>
    <property type="match status" value="1"/>
</dbReference>
<dbReference type="CDD" id="cd07326">
    <property type="entry name" value="M56_BlaR1_MecR1_like"/>
    <property type="match status" value="1"/>
</dbReference>
<keyword evidence="11" id="KW-1185">Reference proteome</keyword>
<organism evidence="10 11">
    <name type="scientific">Paeniglutamicibacter antarcticus</name>
    <dbReference type="NCBI Taxonomy" id="494023"/>
    <lineage>
        <taxon>Bacteria</taxon>
        <taxon>Bacillati</taxon>
        <taxon>Actinomycetota</taxon>
        <taxon>Actinomycetes</taxon>
        <taxon>Micrococcales</taxon>
        <taxon>Micrococcaceae</taxon>
        <taxon>Paeniglutamicibacter</taxon>
    </lineage>
</organism>
<keyword evidence="4 6" id="KW-0862">Zinc</keyword>
<evidence type="ECO:0000256" key="2">
    <source>
        <dbReference type="ARBA" id="ARBA00022723"/>
    </source>
</evidence>
<dbReference type="Pfam" id="PF01435">
    <property type="entry name" value="Peptidase_M48"/>
    <property type="match status" value="1"/>
</dbReference>
<feature type="transmembrane region" description="Helical" evidence="8">
    <location>
        <begin position="297"/>
        <end position="315"/>
    </location>
</feature>
<keyword evidence="8" id="KW-0812">Transmembrane</keyword>
<feature type="region of interest" description="Disordered" evidence="7">
    <location>
        <begin position="252"/>
        <end position="278"/>
    </location>
</feature>
<keyword evidence="2" id="KW-0479">Metal-binding</keyword>
<feature type="transmembrane region" description="Helical" evidence="8">
    <location>
        <begin position="38"/>
        <end position="60"/>
    </location>
</feature>
<evidence type="ECO:0000256" key="6">
    <source>
        <dbReference type="RuleBase" id="RU003983"/>
    </source>
</evidence>
<evidence type="ECO:0000256" key="8">
    <source>
        <dbReference type="SAM" id="Phobius"/>
    </source>
</evidence>
<dbReference type="PANTHER" id="PTHR34978">
    <property type="entry name" value="POSSIBLE SENSOR-TRANSDUCER PROTEIN BLAR"/>
    <property type="match status" value="1"/>
</dbReference>
<dbReference type="InterPro" id="IPR052173">
    <property type="entry name" value="Beta-lactam_resp_regulator"/>
</dbReference>
<proteinExistence type="inferred from homology"/>
<comment type="caution">
    <text evidence="10">The sequence shown here is derived from an EMBL/GenBank/DDBJ whole genome shotgun (WGS) entry which is preliminary data.</text>
</comment>
<evidence type="ECO:0000256" key="7">
    <source>
        <dbReference type="SAM" id="MobiDB-lite"/>
    </source>
</evidence>
<evidence type="ECO:0000313" key="11">
    <source>
        <dbReference type="Proteomes" id="UP001501257"/>
    </source>
</evidence>
<feature type="domain" description="Peptidase M48" evidence="9">
    <location>
        <begin position="118"/>
        <end position="202"/>
    </location>
</feature>
<dbReference type="Proteomes" id="UP001501257">
    <property type="component" value="Unassembled WGS sequence"/>
</dbReference>
<dbReference type="EMBL" id="BAABLK010000028">
    <property type="protein sequence ID" value="GAA5227443.1"/>
    <property type="molecule type" value="Genomic_DNA"/>
</dbReference>
<evidence type="ECO:0000259" key="9">
    <source>
        <dbReference type="Pfam" id="PF01435"/>
    </source>
</evidence>
<evidence type="ECO:0000256" key="4">
    <source>
        <dbReference type="ARBA" id="ARBA00022833"/>
    </source>
</evidence>
<gene>
    <name evidence="10" type="ORF">GCM10025778_19760</name>
</gene>
<dbReference type="Gene3D" id="3.30.2010.10">
    <property type="entry name" value="Metalloproteases ('zincins'), catalytic domain"/>
    <property type="match status" value="1"/>
</dbReference>
<dbReference type="InterPro" id="IPR001915">
    <property type="entry name" value="Peptidase_M48"/>
</dbReference>
<sequence>MLLTSYLLAGLAVLLAWPIPVALSRARWTARSPFAAMVLWQAIALAGGLSMIGALLFWGLEPLGSTLLDAADGSIKLLRGDAGAKTPGPIHIFALSTAALLGFHLVLTLIRAAWRITRQRARHRHILKLLTEESSANPGTLVLDHEIPIAYCLPSFTGSVTVLSRGLVQQLNADELRAVLAHERAHLEQRHDLLLLAFTSWNDALPWLPTSKLSLAAVQELVEMLADDVALREVTAPVLLRALLTVATGALGDPSGQDSSSLPSAGTGGAPTEELSSHRLRRLLTPKPALPRATQTLAISAAVLLIALPTTMLIAPELFS</sequence>
<reference evidence="11" key="1">
    <citation type="journal article" date="2019" name="Int. J. Syst. Evol. Microbiol.">
        <title>The Global Catalogue of Microorganisms (GCM) 10K type strain sequencing project: providing services to taxonomists for standard genome sequencing and annotation.</title>
        <authorList>
            <consortium name="The Broad Institute Genomics Platform"/>
            <consortium name="The Broad Institute Genome Sequencing Center for Infectious Disease"/>
            <person name="Wu L."/>
            <person name="Ma J."/>
        </authorList>
    </citation>
    <scope>NUCLEOTIDE SEQUENCE [LARGE SCALE GENOMIC DNA]</scope>
    <source>
        <strain evidence="11">JCM 18952</strain>
    </source>
</reference>
<evidence type="ECO:0000256" key="5">
    <source>
        <dbReference type="ARBA" id="ARBA00023049"/>
    </source>
</evidence>
<evidence type="ECO:0000313" key="10">
    <source>
        <dbReference type="EMBL" id="GAA5227443.1"/>
    </source>
</evidence>
<evidence type="ECO:0000256" key="3">
    <source>
        <dbReference type="ARBA" id="ARBA00022801"/>
    </source>
</evidence>